<dbReference type="InterPro" id="IPR027951">
    <property type="entry name" value="Nepro_N"/>
</dbReference>
<feature type="domain" description="Nucleolus and neural progenitor protein-like N-terminal" evidence="2">
    <location>
        <begin position="20"/>
        <end position="183"/>
    </location>
</feature>
<reference evidence="3" key="1">
    <citation type="submission" date="2023-03" db="EMBL/GenBank/DDBJ databases">
        <title>Massive genome expansion in bonnet fungi (Mycena s.s.) driven by repeated elements and novel gene families across ecological guilds.</title>
        <authorList>
            <consortium name="Lawrence Berkeley National Laboratory"/>
            <person name="Harder C.B."/>
            <person name="Miyauchi S."/>
            <person name="Viragh M."/>
            <person name="Kuo A."/>
            <person name="Thoen E."/>
            <person name="Andreopoulos B."/>
            <person name="Lu D."/>
            <person name="Skrede I."/>
            <person name="Drula E."/>
            <person name="Henrissat B."/>
            <person name="Morin E."/>
            <person name="Kohler A."/>
            <person name="Barry K."/>
            <person name="LaButti K."/>
            <person name="Morin E."/>
            <person name="Salamov A."/>
            <person name="Lipzen A."/>
            <person name="Mereny Z."/>
            <person name="Hegedus B."/>
            <person name="Baldrian P."/>
            <person name="Stursova M."/>
            <person name="Weitz H."/>
            <person name="Taylor A."/>
            <person name="Grigoriev I.V."/>
            <person name="Nagy L.G."/>
            <person name="Martin F."/>
            <person name="Kauserud H."/>
        </authorList>
    </citation>
    <scope>NUCLEOTIDE SEQUENCE</scope>
    <source>
        <strain evidence="3">CBHHK200</strain>
    </source>
</reference>
<feature type="compositionally biased region" description="Basic residues" evidence="1">
    <location>
        <begin position="284"/>
        <end position="293"/>
    </location>
</feature>
<gene>
    <name evidence="3" type="ORF">C8F04DRAFT_1226969</name>
</gene>
<sequence>MPKRSRQPPLLGRAAKTALDATVHPDIDAALKQLKLCARNLQPVLATFSDELHILHRLYYKGKNEHRSALFWRRVAEMRRYGDRVEERALSSLVDSLRYSFFAEDLQQTSKLLKGSWTHYPDPSSVSFVLERLAASLTLVKKMHERLAHAYQSFSLAMQTGAFLQLLLTLAGIASRLTYLASELGPILEQTQDAVFRILTALDPGQITRRLFRTRQLTPLHTAIDTSGQISTTDLYEDDTGVSIPRQDTQLDPYSSNTAHEDVLPAPNRPPPDIPSSATEAKVVKRTMTKKLKRSSDLEHSTVKKKRKERDEIDDIFG</sequence>
<dbReference type="InterPro" id="IPR047205">
    <property type="entry name" value="RMP1"/>
</dbReference>
<organism evidence="3 4">
    <name type="scientific">Mycena alexandri</name>
    <dbReference type="NCBI Taxonomy" id="1745969"/>
    <lineage>
        <taxon>Eukaryota</taxon>
        <taxon>Fungi</taxon>
        <taxon>Dikarya</taxon>
        <taxon>Basidiomycota</taxon>
        <taxon>Agaricomycotina</taxon>
        <taxon>Agaricomycetes</taxon>
        <taxon>Agaricomycetidae</taxon>
        <taxon>Agaricales</taxon>
        <taxon>Marasmiineae</taxon>
        <taxon>Mycenaceae</taxon>
        <taxon>Mycena</taxon>
    </lineage>
</organism>
<evidence type="ECO:0000256" key="1">
    <source>
        <dbReference type="SAM" id="MobiDB-lite"/>
    </source>
</evidence>
<dbReference type="GO" id="GO:0000294">
    <property type="term" value="P:nuclear-transcribed mRNA catabolic process, RNase MRP-dependent"/>
    <property type="evidence" value="ECO:0007669"/>
    <property type="project" value="TreeGrafter"/>
</dbReference>
<dbReference type="GO" id="GO:0000172">
    <property type="term" value="C:ribonuclease MRP complex"/>
    <property type="evidence" value="ECO:0007669"/>
    <property type="project" value="InterPro"/>
</dbReference>
<dbReference type="AlphaFoldDB" id="A0AAD6TIH4"/>
<dbReference type="GO" id="GO:0000466">
    <property type="term" value="P:maturation of 5.8S rRNA from tricistronic rRNA transcript (SSU-rRNA, 5.8S rRNA, LSU-rRNA)"/>
    <property type="evidence" value="ECO:0007669"/>
    <property type="project" value="TreeGrafter"/>
</dbReference>
<keyword evidence="4" id="KW-1185">Reference proteome</keyword>
<feature type="compositionally biased region" description="Polar residues" evidence="1">
    <location>
        <begin position="246"/>
        <end position="258"/>
    </location>
</feature>
<dbReference type="PANTHER" id="PTHR37792:SF1">
    <property type="entry name" value="RIBONUCLEASE MRP PROTEIN SUBUNIT RMP1"/>
    <property type="match status" value="1"/>
</dbReference>
<feature type="region of interest" description="Disordered" evidence="1">
    <location>
        <begin position="239"/>
        <end position="318"/>
    </location>
</feature>
<protein>
    <recommendedName>
        <fullName evidence="2">Nucleolus and neural progenitor protein-like N-terminal domain-containing protein</fullName>
    </recommendedName>
</protein>
<proteinExistence type="predicted"/>
<name>A0AAD6TIH4_9AGAR</name>
<dbReference type="Proteomes" id="UP001218188">
    <property type="component" value="Unassembled WGS sequence"/>
</dbReference>
<evidence type="ECO:0000259" key="2">
    <source>
        <dbReference type="Pfam" id="PF14780"/>
    </source>
</evidence>
<accession>A0AAD6TIH4</accession>
<dbReference type="Pfam" id="PF14780">
    <property type="entry name" value="NEPRO_N"/>
    <property type="match status" value="1"/>
</dbReference>
<comment type="caution">
    <text evidence="3">The sequence shown here is derived from an EMBL/GenBank/DDBJ whole genome shotgun (WGS) entry which is preliminary data.</text>
</comment>
<evidence type="ECO:0000313" key="3">
    <source>
        <dbReference type="EMBL" id="KAJ7046738.1"/>
    </source>
</evidence>
<dbReference type="PANTHER" id="PTHR37792">
    <property type="entry name" value="RIBONUCLEASE MRP PROTEIN SUBUNIT RMP1"/>
    <property type="match status" value="1"/>
</dbReference>
<evidence type="ECO:0000313" key="4">
    <source>
        <dbReference type="Proteomes" id="UP001218188"/>
    </source>
</evidence>
<dbReference type="EMBL" id="JARJCM010000002">
    <property type="protein sequence ID" value="KAJ7046738.1"/>
    <property type="molecule type" value="Genomic_DNA"/>
</dbReference>
<dbReference type="GO" id="GO:0042134">
    <property type="term" value="F:rRNA primary transcript binding"/>
    <property type="evidence" value="ECO:0007669"/>
    <property type="project" value="InterPro"/>
</dbReference>